<organism evidence="13 14">
    <name type="scientific">Rhizobium rosettiformans W3</name>
    <dbReference type="NCBI Taxonomy" id="538378"/>
    <lineage>
        <taxon>Bacteria</taxon>
        <taxon>Pseudomonadati</taxon>
        <taxon>Pseudomonadota</taxon>
        <taxon>Alphaproteobacteria</taxon>
        <taxon>Hyphomicrobiales</taxon>
        <taxon>Rhizobiaceae</taxon>
        <taxon>Rhizobium/Agrobacterium group</taxon>
        <taxon>Rhizobium</taxon>
    </lineage>
</organism>
<keyword evidence="8" id="KW-0269">Exonuclease</keyword>
<evidence type="ECO:0000313" key="13">
    <source>
        <dbReference type="EMBL" id="THV36908.1"/>
    </source>
</evidence>
<evidence type="ECO:0000313" key="14">
    <source>
        <dbReference type="Proteomes" id="UP000307378"/>
    </source>
</evidence>
<keyword evidence="5" id="KW-0808">Transferase</keyword>
<evidence type="ECO:0000256" key="9">
    <source>
        <dbReference type="ARBA" id="ARBA00022932"/>
    </source>
</evidence>
<evidence type="ECO:0000256" key="10">
    <source>
        <dbReference type="ARBA" id="ARBA00023125"/>
    </source>
</evidence>
<dbReference type="InterPro" id="IPR002298">
    <property type="entry name" value="DNA_polymerase_A"/>
</dbReference>
<dbReference type="GO" id="GO:0006261">
    <property type="term" value="P:DNA-templated DNA replication"/>
    <property type="evidence" value="ECO:0007669"/>
    <property type="project" value="InterPro"/>
</dbReference>
<accession>A0A4S8PYZ2</accession>
<dbReference type="GO" id="GO:0003887">
    <property type="term" value="F:DNA-directed DNA polymerase activity"/>
    <property type="evidence" value="ECO:0007669"/>
    <property type="project" value="UniProtKB-KW"/>
</dbReference>
<keyword evidence="9" id="KW-0239">DNA-directed DNA polymerase</keyword>
<dbReference type="PANTHER" id="PTHR10133:SF27">
    <property type="entry name" value="DNA POLYMERASE NU"/>
    <property type="match status" value="1"/>
</dbReference>
<keyword evidence="6" id="KW-0548">Nucleotidyltransferase</keyword>
<evidence type="ECO:0000256" key="11">
    <source>
        <dbReference type="ARBA" id="ARBA00049244"/>
    </source>
</evidence>
<dbReference type="GO" id="GO:0006302">
    <property type="term" value="P:double-strand break repair"/>
    <property type="evidence" value="ECO:0007669"/>
    <property type="project" value="TreeGrafter"/>
</dbReference>
<evidence type="ECO:0000256" key="3">
    <source>
        <dbReference type="ARBA" id="ARBA00012417"/>
    </source>
</evidence>
<dbReference type="Pfam" id="PF00476">
    <property type="entry name" value="DNA_pol_A"/>
    <property type="match status" value="1"/>
</dbReference>
<keyword evidence="10" id="KW-0238">DNA-binding</keyword>
<evidence type="ECO:0000256" key="2">
    <source>
        <dbReference type="ARBA" id="ARBA00011541"/>
    </source>
</evidence>
<dbReference type="Proteomes" id="UP000307378">
    <property type="component" value="Unassembled WGS sequence"/>
</dbReference>
<evidence type="ECO:0000259" key="12">
    <source>
        <dbReference type="SMART" id="SM00482"/>
    </source>
</evidence>
<keyword evidence="8" id="KW-0540">Nuclease</keyword>
<evidence type="ECO:0000256" key="8">
    <source>
        <dbReference type="ARBA" id="ARBA00022839"/>
    </source>
</evidence>
<evidence type="ECO:0000256" key="4">
    <source>
        <dbReference type="ARBA" id="ARBA00020311"/>
    </source>
</evidence>
<evidence type="ECO:0000256" key="1">
    <source>
        <dbReference type="ARBA" id="ARBA00007705"/>
    </source>
</evidence>
<evidence type="ECO:0000256" key="7">
    <source>
        <dbReference type="ARBA" id="ARBA00022705"/>
    </source>
</evidence>
<gene>
    <name evidence="13" type="ORF">FAA86_10460</name>
</gene>
<dbReference type="InterPro" id="IPR036397">
    <property type="entry name" value="RNaseH_sf"/>
</dbReference>
<dbReference type="SMART" id="SM00482">
    <property type="entry name" value="POLAc"/>
    <property type="match status" value="1"/>
</dbReference>
<dbReference type="InterPro" id="IPR019760">
    <property type="entry name" value="DNA-dir_DNA_pol_A_CS"/>
</dbReference>
<dbReference type="GO" id="GO:0003677">
    <property type="term" value="F:DNA binding"/>
    <property type="evidence" value="ECO:0007669"/>
    <property type="project" value="UniProtKB-KW"/>
</dbReference>
<reference evidence="13 14" key="1">
    <citation type="submission" date="2019-04" db="EMBL/GenBank/DDBJ databases">
        <title>genome sequence of strain W3.</title>
        <authorList>
            <person name="Gao J."/>
            <person name="Sun J."/>
        </authorList>
    </citation>
    <scope>NUCLEOTIDE SEQUENCE [LARGE SCALE GENOMIC DNA]</scope>
    <source>
        <strain evidence="13 14">W3</strain>
    </source>
</reference>
<keyword evidence="7" id="KW-0235">DNA replication</keyword>
<dbReference type="PROSITE" id="PS00447">
    <property type="entry name" value="DNA_POLYMERASE_A"/>
    <property type="match status" value="1"/>
</dbReference>
<dbReference type="PANTHER" id="PTHR10133">
    <property type="entry name" value="DNA POLYMERASE I"/>
    <property type="match status" value="1"/>
</dbReference>
<keyword evidence="8" id="KW-0378">Hydrolase</keyword>
<comment type="subunit">
    <text evidence="2">Single-chain monomer with multiple functions.</text>
</comment>
<dbReference type="Gene3D" id="1.20.1060.10">
    <property type="entry name" value="Taq DNA Polymerase, Chain T, domain 4"/>
    <property type="match status" value="1"/>
</dbReference>
<proteinExistence type="inferred from homology"/>
<sequence length="744" mass="84523">MKLRPEGVKIKKSGWIQEPAYGTLIFDVETDGLLHQLTTMHVLSIREFETGERWTFRRNAEEDTLEDGIAMLEDCRSVVGHNIMQFDLEAIRILWPDFELHPDCVIHDTLVSSRLIFTDQKDKDFRLWRKGKLPGQLIGTDKLEAWGYRLGLQKGDYAQEMEARAKEQGITDKEEIRKFVWGTWSIEMEEYCDLDVDVNTALYKQIDLLDYPEFPIDFEHDAHSMAIMIEENGWPFDIKRAQALADEIEAESVELEALATEHFGWWFGPAKKHQVRYLWDDPEGINKKKTYKAPRPEFGEDDSRAIWGEVTVPKATRKFKEIWRVNPRTGERSMNNNVDEGAPFCAIEKKEFKPSSRQHIIDRFTTVYDWEPVEFTDKGGVKVSDSVLRSLIGRIPMAEELAEVFYLAKRLGQIKTGANSWLNKVEADGAIHHRLNVGGTISGRCAHSNPNIAQVPKVIAVKVLDKDGSFNKKVLGPDGEPISDCFNADGTLKKEVALKGRLGRHGWDCRRLFYVPKGWTLVGCDLSGIEFRCLASLAKPYDDGFLVDQILVGDIHTANMEAAGLPTREKAKTFIYALVYGGGDVKLGWIVDPLASVEEQRAIGKRLREQFFLKMPGLGQAVKFIQKQARKGFVEGLDGRRLIVRAQHAALNLRLQSDGAVIAKKWMLLSDDHFQEEGLRHGWDGDYAFLGFIHDELQVAVRDDLVDFAKQNLIASARESGEFFNFGMEVAAEAKHGINWAQTH</sequence>
<dbReference type="GO" id="GO:0004527">
    <property type="term" value="F:exonuclease activity"/>
    <property type="evidence" value="ECO:0007669"/>
    <property type="project" value="UniProtKB-KW"/>
</dbReference>
<dbReference type="SUPFAM" id="SSF53098">
    <property type="entry name" value="Ribonuclease H-like"/>
    <property type="match status" value="1"/>
</dbReference>
<feature type="domain" description="DNA-directed DNA polymerase family A palm" evidence="12">
    <location>
        <begin position="506"/>
        <end position="705"/>
    </location>
</feature>
<dbReference type="AlphaFoldDB" id="A0A4S8PYZ2"/>
<evidence type="ECO:0000256" key="5">
    <source>
        <dbReference type="ARBA" id="ARBA00022679"/>
    </source>
</evidence>
<dbReference type="Gene3D" id="3.30.420.10">
    <property type="entry name" value="Ribonuclease H-like superfamily/Ribonuclease H"/>
    <property type="match status" value="1"/>
</dbReference>
<evidence type="ECO:0000256" key="6">
    <source>
        <dbReference type="ARBA" id="ARBA00022695"/>
    </source>
</evidence>
<dbReference type="SUPFAM" id="SSF56672">
    <property type="entry name" value="DNA/RNA polymerases"/>
    <property type="match status" value="1"/>
</dbReference>
<name>A0A4S8PYZ2_9HYPH</name>
<dbReference type="InterPro" id="IPR012337">
    <property type="entry name" value="RNaseH-like_sf"/>
</dbReference>
<dbReference type="InterPro" id="IPR001098">
    <property type="entry name" value="DNA-dir_DNA_pol_A_palm_dom"/>
</dbReference>
<protein>
    <recommendedName>
        <fullName evidence="4">DNA polymerase I</fullName>
        <ecNumber evidence="3">2.7.7.7</ecNumber>
    </recommendedName>
</protein>
<dbReference type="InterPro" id="IPR043502">
    <property type="entry name" value="DNA/RNA_pol_sf"/>
</dbReference>
<dbReference type="RefSeq" id="WP_136540351.1">
    <property type="nucleotide sequence ID" value="NZ_STGU01000004.1"/>
</dbReference>
<comment type="catalytic activity">
    <reaction evidence="11">
        <text>DNA(n) + a 2'-deoxyribonucleoside 5'-triphosphate = DNA(n+1) + diphosphate</text>
        <dbReference type="Rhea" id="RHEA:22508"/>
        <dbReference type="Rhea" id="RHEA-COMP:17339"/>
        <dbReference type="Rhea" id="RHEA-COMP:17340"/>
        <dbReference type="ChEBI" id="CHEBI:33019"/>
        <dbReference type="ChEBI" id="CHEBI:61560"/>
        <dbReference type="ChEBI" id="CHEBI:173112"/>
        <dbReference type="EC" id="2.7.7.7"/>
    </reaction>
</comment>
<comment type="similarity">
    <text evidence="1">Belongs to the DNA polymerase type-A family.</text>
</comment>
<dbReference type="EMBL" id="STGU01000004">
    <property type="protein sequence ID" value="THV36908.1"/>
    <property type="molecule type" value="Genomic_DNA"/>
</dbReference>
<comment type="caution">
    <text evidence="13">The sequence shown here is derived from an EMBL/GenBank/DDBJ whole genome shotgun (WGS) entry which is preliminary data.</text>
</comment>
<dbReference type="EC" id="2.7.7.7" evidence="3"/>
<dbReference type="Gene3D" id="3.30.70.370">
    <property type="match status" value="2"/>
</dbReference>